<evidence type="ECO:0000313" key="1">
    <source>
        <dbReference type="EMBL" id="KAK7861260.1"/>
    </source>
</evidence>
<gene>
    <name evidence="1" type="ORF">CFP56_024262</name>
</gene>
<reference evidence="1" key="1">
    <citation type="submission" date="2017-12" db="EMBL/GenBank/DDBJ databases">
        <authorList>
            <person name="Barbosa P."/>
            <person name="Usie A."/>
            <person name="Ramos A.M."/>
        </authorList>
    </citation>
    <scope>NUCLEOTIDE SEQUENCE</scope>
    <source>
        <strain evidence="1">HL8</strain>
        <tissue evidence="1">Leaves</tissue>
    </source>
</reference>
<accession>A0AAW0MCE6</accession>
<reference evidence="1" key="3">
    <citation type="submission" date="2023-07" db="EMBL/GenBank/DDBJ databases">
        <title>An improved reference 1 genome and first organelle genomes of Quercus suber.</title>
        <authorList>
            <consortium name="Genosuber Consortium"/>
            <person name="Usie A."/>
            <person name="Serra O."/>
            <person name="Barros P."/>
        </authorList>
    </citation>
    <scope>NUCLEOTIDE SEQUENCE</scope>
    <source>
        <strain evidence="1">HL8</strain>
        <tissue evidence="1">Leaves</tissue>
    </source>
</reference>
<name>A0AAW0MCE6_QUESU</name>
<proteinExistence type="predicted"/>
<dbReference type="EMBL" id="PKMF04000003">
    <property type="protein sequence ID" value="KAK7861260.1"/>
    <property type="molecule type" value="Genomic_DNA"/>
</dbReference>
<organism evidence="1">
    <name type="scientific">Quercus suber</name>
    <name type="common">Cork oak</name>
    <dbReference type="NCBI Taxonomy" id="58331"/>
    <lineage>
        <taxon>Eukaryota</taxon>
        <taxon>Viridiplantae</taxon>
        <taxon>Streptophyta</taxon>
        <taxon>Embryophyta</taxon>
        <taxon>Tracheophyta</taxon>
        <taxon>Spermatophyta</taxon>
        <taxon>Magnoliopsida</taxon>
        <taxon>eudicotyledons</taxon>
        <taxon>Gunneridae</taxon>
        <taxon>Pentapetalae</taxon>
        <taxon>rosids</taxon>
        <taxon>fabids</taxon>
        <taxon>Fagales</taxon>
        <taxon>Fagaceae</taxon>
        <taxon>Quercus</taxon>
    </lineage>
</organism>
<protein>
    <submittedName>
        <fullName evidence="1">Uncharacterized protein</fullName>
    </submittedName>
</protein>
<sequence>MGGKGGLVDASGMEGMIELSFSSLNEKVDKAIAEKRDDLQAIQANECNEEDVCGEQQIREQLEELMRKEEIMWD</sequence>
<reference evidence="1" key="2">
    <citation type="journal article" date="2018" name="Sci. Data">
        <title>The draft genome sequence of cork oak.</title>
        <authorList>
            <person name="Ramos A.M."/>
            <person name="Usie A."/>
            <person name="Barbosa P."/>
            <person name="Barros P.M."/>
            <person name="Capote T."/>
            <person name="Chaves I."/>
            <person name="Simoes F."/>
            <person name="Abreu I."/>
            <person name="Carrasquinho I."/>
            <person name="Faro C."/>
            <person name="Guimaraes J.B."/>
            <person name="Mendonca D."/>
            <person name="Nobrega F."/>
            <person name="Rodrigues L."/>
            <person name="Saibo N.J.M."/>
            <person name="Varela M.C."/>
            <person name="Egas C."/>
            <person name="Matos J."/>
            <person name="Miguel C.M."/>
            <person name="Oliveira M.M."/>
            <person name="Ricardo C.P."/>
            <person name="Goncalves S."/>
        </authorList>
    </citation>
    <scope>NUCLEOTIDE SEQUENCE [LARGE SCALE GENOMIC DNA]</scope>
    <source>
        <strain evidence="1">HL8</strain>
    </source>
</reference>
<comment type="caution">
    <text evidence="1">The sequence shown here is derived from an EMBL/GenBank/DDBJ whole genome shotgun (WGS) entry which is preliminary data.</text>
</comment>
<dbReference type="AlphaFoldDB" id="A0AAW0MCE6"/>